<dbReference type="EMBL" id="JACIDS010000001">
    <property type="protein sequence ID" value="MBB3929561.1"/>
    <property type="molecule type" value="Genomic_DNA"/>
</dbReference>
<evidence type="ECO:0000259" key="2">
    <source>
        <dbReference type="Pfam" id="PF13478"/>
    </source>
</evidence>
<dbReference type="InterPro" id="IPR036291">
    <property type="entry name" value="NAD(P)-bd_dom_sf"/>
</dbReference>
<dbReference type="Pfam" id="PF13478">
    <property type="entry name" value="XdhC_C"/>
    <property type="match status" value="1"/>
</dbReference>
<gene>
    <name evidence="3" type="ORF">GGR25_000580</name>
</gene>
<keyword evidence="4" id="KW-1185">Reference proteome</keyword>
<dbReference type="RefSeq" id="WP_183397206.1">
    <property type="nucleotide sequence ID" value="NZ_JACIDS010000001.1"/>
</dbReference>
<reference evidence="3 4" key="1">
    <citation type="submission" date="2020-08" db="EMBL/GenBank/DDBJ databases">
        <title>Genomic Encyclopedia of Type Strains, Phase IV (KMG-IV): sequencing the most valuable type-strain genomes for metagenomic binning, comparative biology and taxonomic classification.</title>
        <authorList>
            <person name="Goeker M."/>
        </authorList>
    </citation>
    <scope>NUCLEOTIDE SEQUENCE [LARGE SCALE GENOMIC DNA]</scope>
    <source>
        <strain evidence="3 4">DSM 25966</strain>
    </source>
</reference>
<dbReference type="AlphaFoldDB" id="A0A840AKW2"/>
<dbReference type="Pfam" id="PF02625">
    <property type="entry name" value="XdhC_CoxI"/>
    <property type="match status" value="1"/>
</dbReference>
<dbReference type="Gene3D" id="3.40.50.720">
    <property type="entry name" value="NAD(P)-binding Rossmann-like Domain"/>
    <property type="match status" value="1"/>
</dbReference>
<dbReference type="InterPro" id="IPR003777">
    <property type="entry name" value="XdhC_CoxI"/>
</dbReference>
<organism evidence="3 4">
    <name type="scientific">Kaistia hirudinis</name>
    <dbReference type="NCBI Taxonomy" id="1293440"/>
    <lineage>
        <taxon>Bacteria</taxon>
        <taxon>Pseudomonadati</taxon>
        <taxon>Pseudomonadota</taxon>
        <taxon>Alphaproteobacteria</taxon>
        <taxon>Hyphomicrobiales</taxon>
        <taxon>Kaistiaceae</taxon>
        <taxon>Kaistia</taxon>
    </lineage>
</organism>
<dbReference type="SUPFAM" id="SSF51735">
    <property type="entry name" value="NAD(P)-binding Rossmann-fold domains"/>
    <property type="match status" value="1"/>
</dbReference>
<evidence type="ECO:0000313" key="3">
    <source>
        <dbReference type="EMBL" id="MBB3929561.1"/>
    </source>
</evidence>
<sequence length="336" mass="35238">MRLWQRLLDALDAHGKVAMASVVGMQGSTPRETGARVVALPDGSFFGTIGGGTLEWRALADLQALLARPGGKPFQTRSVALGPDLGQCCGGRVELAYELFDAAQRETIARLAAFEAEGPFRTTAGIDGSGPLERVRDDSGSVAIGAVRLRADRLEEGFGEAPRRLFLFGAGHVGRALVLALAPLPFAVTWVDPRPDAFPARVPGNVTCIETADPPSVLDAAGAGDFVLVMTHHHGLDLAITDAALRRPGIAYLGVIGSTSKRARFRRLLGEAGHAADDVARMIMPIGVAGIRSKLPAAIALAVAADLLMRDEAAQSVEADNAGTLDTRSARTRKAV</sequence>
<dbReference type="InterPro" id="IPR027051">
    <property type="entry name" value="XdhC_Rossmann_dom"/>
</dbReference>
<comment type="caution">
    <text evidence="3">The sequence shown here is derived from an EMBL/GenBank/DDBJ whole genome shotgun (WGS) entry which is preliminary data.</text>
</comment>
<feature type="domain" description="XdhC- CoxI" evidence="1">
    <location>
        <begin position="11"/>
        <end position="68"/>
    </location>
</feature>
<protein>
    <submittedName>
        <fullName evidence="3">Xanthine dehydrogenase accessory factor</fullName>
    </submittedName>
</protein>
<dbReference type="PANTHER" id="PTHR30388:SF6">
    <property type="entry name" value="XANTHINE DEHYDROGENASE SUBUNIT A-RELATED"/>
    <property type="match status" value="1"/>
</dbReference>
<dbReference type="InterPro" id="IPR052698">
    <property type="entry name" value="MoCofactor_Util/Proc"/>
</dbReference>
<name>A0A840AKW2_9HYPH</name>
<evidence type="ECO:0000259" key="1">
    <source>
        <dbReference type="Pfam" id="PF02625"/>
    </source>
</evidence>
<accession>A0A840AKW2</accession>
<evidence type="ECO:0000313" key="4">
    <source>
        <dbReference type="Proteomes" id="UP000553963"/>
    </source>
</evidence>
<feature type="domain" description="XdhC Rossmann" evidence="2">
    <location>
        <begin position="165"/>
        <end position="307"/>
    </location>
</feature>
<proteinExistence type="predicted"/>
<dbReference type="PANTHER" id="PTHR30388">
    <property type="entry name" value="ALDEHYDE OXIDOREDUCTASE MOLYBDENUM COFACTOR ASSEMBLY PROTEIN"/>
    <property type="match status" value="1"/>
</dbReference>
<dbReference type="Proteomes" id="UP000553963">
    <property type="component" value="Unassembled WGS sequence"/>
</dbReference>
<dbReference type="InterPro" id="IPR014308">
    <property type="entry name" value="Xanthine_DH_XdhC"/>
</dbReference>
<dbReference type="NCBIfam" id="TIGR02964">
    <property type="entry name" value="xanthine_xdhC"/>
    <property type="match status" value="1"/>
</dbReference>